<sequence>MRRSHPARDGARPRPFTRVRPSVLRLVRRLGFGRSDLRRPVDRVQRAVGVALVVMFLALAVPLASWAADRSYRTGLREEAAQKVGRYSVAATVLRQPADAAASDQSPATVRARWNAPDGTPRTGEIPAWPSAGKDGIRHIWVNASGDLVGPPMRREQVVVNAALTACFAVLGAGAPLALVYMLTRRACDRRRAASWDRAWERLDRRYAG</sequence>
<organism evidence="3 4">
    <name type="scientific">Actinomadura keratinilytica</name>
    <dbReference type="NCBI Taxonomy" id="547461"/>
    <lineage>
        <taxon>Bacteria</taxon>
        <taxon>Bacillati</taxon>
        <taxon>Actinomycetota</taxon>
        <taxon>Actinomycetes</taxon>
        <taxon>Streptosporangiales</taxon>
        <taxon>Thermomonosporaceae</taxon>
        <taxon>Actinomadura</taxon>
    </lineage>
</organism>
<dbReference type="PANTHER" id="PTHR42305:SF1">
    <property type="entry name" value="MEMBRANE PROTEIN RV1733C-RELATED"/>
    <property type="match status" value="1"/>
</dbReference>
<feature type="region of interest" description="Disordered" evidence="1">
    <location>
        <begin position="98"/>
        <end position="129"/>
    </location>
</feature>
<feature type="transmembrane region" description="Helical" evidence="2">
    <location>
        <begin position="47"/>
        <end position="68"/>
    </location>
</feature>
<evidence type="ECO:0000256" key="1">
    <source>
        <dbReference type="SAM" id="MobiDB-lite"/>
    </source>
</evidence>
<gene>
    <name evidence="3" type="ORF">GCM10022416_40590</name>
</gene>
<feature type="compositionally biased region" description="Low complexity" evidence="1">
    <location>
        <begin position="98"/>
        <end position="108"/>
    </location>
</feature>
<accession>A0ABP7Z4R9</accession>
<feature type="transmembrane region" description="Helical" evidence="2">
    <location>
        <begin position="158"/>
        <end position="183"/>
    </location>
</feature>
<dbReference type="InterPro" id="IPR039708">
    <property type="entry name" value="MT1774/Rv1733c-like"/>
</dbReference>
<protein>
    <submittedName>
        <fullName evidence="3">Membrane protein</fullName>
    </submittedName>
</protein>
<dbReference type="RefSeq" id="WP_345023050.1">
    <property type="nucleotide sequence ID" value="NZ_BAABDO010000066.1"/>
</dbReference>
<dbReference type="Proteomes" id="UP001500266">
    <property type="component" value="Unassembled WGS sequence"/>
</dbReference>
<evidence type="ECO:0000256" key="2">
    <source>
        <dbReference type="SAM" id="Phobius"/>
    </source>
</evidence>
<dbReference type="PANTHER" id="PTHR42305">
    <property type="entry name" value="MEMBRANE PROTEIN RV1733C-RELATED"/>
    <property type="match status" value="1"/>
</dbReference>
<proteinExistence type="predicted"/>
<keyword evidence="2" id="KW-1133">Transmembrane helix</keyword>
<name>A0ABP7Z4R9_9ACTN</name>
<keyword evidence="2" id="KW-0812">Transmembrane</keyword>
<dbReference type="EMBL" id="BAABDO010000066">
    <property type="protein sequence ID" value="GAA4147316.1"/>
    <property type="molecule type" value="Genomic_DNA"/>
</dbReference>
<keyword evidence="4" id="KW-1185">Reference proteome</keyword>
<comment type="caution">
    <text evidence="3">The sequence shown here is derived from an EMBL/GenBank/DDBJ whole genome shotgun (WGS) entry which is preliminary data.</text>
</comment>
<evidence type="ECO:0000313" key="3">
    <source>
        <dbReference type="EMBL" id="GAA4147316.1"/>
    </source>
</evidence>
<evidence type="ECO:0000313" key="4">
    <source>
        <dbReference type="Proteomes" id="UP001500266"/>
    </source>
</evidence>
<keyword evidence="2" id="KW-0472">Membrane</keyword>
<reference evidence="4" key="1">
    <citation type="journal article" date="2019" name="Int. J. Syst. Evol. Microbiol.">
        <title>The Global Catalogue of Microorganisms (GCM) 10K type strain sequencing project: providing services to taxonomists for standard genome sequencing and annotation.</title>
        <authorList>
            <consortium name="The Broad Institute Genomics Platform"/>
            <consortium name="The Broad Institute Genome Sequencing Center for Infectious Disease"/>
            <person name="Wu L."/>
            <person name="Ma J."/>
        </authorList>
    </citation>
    <scope>NUCLEOTIDE SEQUENCE [LARGE SCALE GENOMIC DNA]</scope>
    <source>
        <strain evidence="4">JCM 17316</strain>
    </source>
</reference>